<evidence type="ECO:0000313" key="4">
    <source>
        <dbReference type="Proteomes" id="UP000005306"/>
    </source>
</evidence>
<feature type="domain" description="Spore protein YkvP/CgeB glycosyl transferase-like" evidence="2">
    <location>
        <begin position="557"/>
        <end position="691"/>
    </location>
</feature>
<dbReference type="Pfam" id="PF00534">
    <property type="entry name" value="Glycos_transf_1"/>
    <property type="match status" value="1"/>
</dbReference>
<dbReference type="GO" id="GO:0016757">
    <property type="term" value="F:glycosyltransferase activity"/>
    <property type="evidence" value="ECO:0007669"/>
    <property type="project" value="InterPro"/>
</dbReference>
<dbReference type="PANTHER" id="PTHR12526">
    <property type="entry name" value="GLYCOSYLTRANSFERASE"/>
    <property type="match status" value="1"/>
</dbReference>
<feature type="domain" description="Glycosyl transferase family 1" evidence="1">
    <location>
        <begin position="170"/>
        <end position="323"/>
    </location>
</feature>
<name>Q1UZ70_PELU1</name>
<dbReference type="InterPro" id="IPR001296">
    <property type="entry name" value="Glyco_trans_1"/>
</dbReference>
<dbReference type="RefSeq" id="WP_006996908.1">
    <property type="nucleotide sequence ID" value="NZ_CH724130.1"/>
</dbReference>
<dbReference type="Gene3D" id="3.40.50.2000">
    <property type="entry name" value="Glycogen Phosphorylase B"/>
    <property type="match status" value="2"/>
</dbReference>
<evidence type="ECO:0000313" key="3">
    <source>
        <dbReference type="EMBL" id="EAS84321.1"/>
    </source>
</evidence>
<gene>
    <name evidence="3" type="ORF">PU1002_01325</name>
</gene>
<dbReference type="EMBL" id="AAPV01000002">
    <property type="protein sequence ID" value="EAS84321.1"/>
    <property type="molecule type" value="Genomic_DNA"/>
</dbReference>
<evidence type="ECO:0000259" key="1">
    <source>
        <dbReference type="Pfam" id="PF00534"/>
    </source>
</evidence>
<keyword evidence="3" id="KW-0808">Transferase</keyword>
<dbReference type="AlphaFoldDB" id="Q1UZ70"/>
<sequence>MNISILLPYKENFVSNKAGAVSLFVNDITKNSIYQKTTKIFGNTIYKKILSNNYINLVFDKKIFFSSNNQYVKSFLEHREMLNSDLIEVHNRPNYIKIINTKYQNRLFLYFHNDPLQMNGSKTTKERMSLLNNVDKIIFNSEWTRSRFFINLDNYQHYIKKTSVCFQSSSKVKINFKKKKNIITFIGKLNRSKGYDLFGKAIIKILDKYPNWKSMVYGDEPREKHIFNHKNLKIFGFKNNNIILNDLKKASISVICSRWEEPFGRTSLEAASRGSAVIISNRGGLPETALHAIKLKTLNSENIFKEIEALIINKKRLLSFQTKNYKNFKFTHSYVAKILDDLRKIDYHDKSIKLFNIKKKIVLKIIHTTNFNRRFNGRLHYNTSRRLNNGFVRLGHNVLTISDRDLTHDNKNIFDINGKKKLQKDLIENSINFKADCLVLGHADSITNETLDVIRNKNKNLKICQWFLDPIGKKGPDYLRNNNRITEKVNFIDSTFLTSSPSALHKEIKNSYFMPNPSDVSFEILKNYENKCKNDVFFAMSHGVHRGELKKGKFDDRELFINKLKRLNKEISFDIYGMNNIQPIWGDNFIKAISKSKMGINLSRGEPVKYYSSDRIAQLLGNGLLTFIDKKTCFNDFLSNKEIIFYNDINDLGYKINKYKKDKKEARIIAKNGRDTYLKNFNSTIVADFILSKTFDYKSKNKFIWENV</sequence>
<accession>Q1UZ70</accession>
<dbReference type="InterPro" id="IPR055259">
    <property type="entry name" value="YkvP/CgeB_Glyco_trans-like"/>
</dbReference>
<dbReference type="CDD" id="cd03801">
    <property type="entry name" value="GT4_PimA-like"/>
    <property type="match status" value="1"/>
</dbReference>
<protein>
    <submittedName>
        <fullName evidence="3">Glycosyl transferase group 1</fullName>
    </submittedName>
</protein>
<organism evidence="3 4">
    <name type="scientific">Pelagibacter ubique (strain HTCC1002)</name>
    <dbReference type="NCBI Taxonomy" id="314261"/>
    <lineage>
        <taxon>Bacteria</taxon>
        <taxon>Pseudomonadati</taxon>
        <taxon>Pseudomonadota</taxon>
        <taxon>Alphaproteobacteria</taxon>
        <taxon>Candidatus Pelagibacterales</taxon>
        <taxon>Candidatus Pelagibacteraceae</taxon>
        <taxon>Candidatus Pelagibacter</taxon>
    </lineage>
</organism>
<comment type="caution">
    <text evidence="3">The sequence shown here is derived from an EMBL/GenBank/DDBJ whole genome shotgun (WGS) entry which is preliminary data.</text>
</comment>
<dbReference type="PANTHER" id="PTHR12526:SF630">
    <property type="entry name" value="GLYCOSYLTRANSFERASE"/>
    <property type="match status" value="1"/>
</dbReference>
<reference evidence="3 4" key="1">
    <citation type="submission" date="2006-04" db="EMBL/GenBank/DDBJ databases">
        <authorList>
            <person name="Giovannoni S.J."/>
            <person name="Cho J.-C."/>
            <person name="Ferriera S."/>
            <person name="Johnson J."/>
            <person name="Kravitz S."/>
            <person name="Halpern A."/>
            <person name="Remington K."/>
            <person name="Beeson K."/>
            <person name="Tran B."/>
            <person name="Rogers Y.-H."/>
            <person name="Friedman R."/>
            <person name="Venter J.C."/>
        </authorList>
    </citation>
    <scope>NUCLEOTIDE SEQUENCE [LARGE SCALE GENOMIC DNA]</scope>
    <source>
        <strain evidence="3 4">HTCC1002</strain>
    </source>
</reference>
<dbReference type="Proteomes" id="UP000005306">
    <property type="component" value="Unassembled WGS sequence"/>
</dbReference>
<dbReference type="Pfam" id="PF13524">
    <property type="entry name" value="Glyco_trans_1_2"/>
    <property type="match status" value="1"/>
</dbReference>
<dbReference type="HOGENOM" id="CLU_393209_0_0_5"/>
<proteinExistence type="predicted"/>
<evidence type="ECO:0000259" key="2">
    <source>
        <dbReference type="Pfam" id="PF13524"/>
    </source>
</evidence>
<dbReference type="SUPFAM" id="SSF53756">
    <property type="entry name" value="UDP-Glycosyltransferase/glycogen phosphorylase"/>
    <property type="match status" value="1"/>
</dbReference>